<dbReference type="EMBL" id="JAPESX010001074">
    <property type="protein sequence ID" value="KAJ8117705.1"/>
    <property type="molecule type" value="Genomic_DNA"/>
</dbReference>
<proteinExistence type="predicted"/>
<name>A0ACC2IR75_9PEZI</name>
<evidence type="ECO:0000313" key="2">
    <source>
        <dbReference type="Proteomes" id="UP001153334"/>
    </source>
</evidence>
<gene>
    <name evidence="1" type="ORF">ONZ43_g4152</name>
</gene>
<comment type="caution">
    <text evidence="1">The sequence shown here is derived from an EMBL/GenBank/DDBJ whole genome shotgun (WGS) entry which is preliminary data.</text>
</comment>
<evidence type="ECO:0000313" key="1">
    <source>
        <dbReference type="EMBL" id="KAJ8117705.1"/>
    </source>
</evidence>
<organism evidence="1 2">
    <name type="scientific">Nemania bipapillata</name>
    <dbReference type="NCBI Taxonomy" id="110536"/>
    <lineage>
        <taxon>Eukaryota</taxon>
        <taxon>Fungi</taxon>
        <taxon>Dikarya</taxon>
        <taxon>Ascomycota</taxon>
        <taxon>Pezizomycotina</taxon>
        <taxon>Sordariomycetes</taxon>
        <taxon>Xylariomycetidae</taxon>
        <taxon>Xylariales</taxon>
        <taxon>Xylariaceae</taxon>
        <taxon>Nemania</taxon>
    </lineage>
</organism>
<dbReference type="Proteomes" id="UP001153334">
    <property type="component" value="Unassembled WGS sequence"/>
</dbReference>
<sequence length="222" mass="24047">MISEVGYLHENPEIEALLLRKGIQPLNEEEFLQVVDLALASEADRRADDAHLLTGLEPTAIRELSAKGFDVTSHGVLIEARASVLLASLQAEKESSGQSPSSGLDANVAAAPWFKDIPASLKPNIAPEADAPSLRDAILRLIKKRFSNLILMPADQINEGKTLTGFGVDSMIASEFRSWFWSIFAVDIPFLDLMSAQTSLELLAKVVEGKVDEQSHGIDQGA</sequence>
<protein>
    <submittedName>
        <fullName evidence="1">Uncharacterized protein</fullName>
    </submittedName>
</protein>
<accession>A0ACC2IR75</accession>
<reference evidence="1" key="1">
    <citation type="submission" date="2022-11" db="EMBL/GenBank/DDBJ databases">
        <title>Genome Sequence of Nemania bipapillata.</title>
        <authorList>
            <person name="Buettner E."/>
        </authorList>
    </citation>
    <scope>NUCLEOTIDE SEQUENCE</scope>
    <source>
        <strain evidence="1">CP14</strain>
    </source>
</reference>
<keyword evidence="2" id="KW-1185">Reference proteome</keyword>